<dbReference type="OrthoDB" id="10250004at2759"/>
<dbReference type="SUPFAM" id="SSF55307">
    <property type="entry name" value="Tubulin C-terminal domain-like"/>
    <property type="match status" value="1"/>
</dbReference>
<evidence type="ECO:0000256" key="3">
    <source>
        <dbReference type="ARBA" id="ARBA00022741"/>
    </source>
</evidence>
<dbReference type="GO" id="GO:0003924">
    <property type="term" value="F:GTPase activity"/>
    <property type="evidence" value="ECO:0007669"/>
    <property type="project" value="InterPro"/>
</dbReference>
<evidence type="ECO:0000256" key="1">
    <source>
        <dbReference type="ARBA" id="ARBA00009636"/>
    </source>
</evidence>
<evidence type="ECO:0000256" key="2">
    <source>
        <dbReference type="ARBA" id="ARBA00022701"/>
    </source>
</evidence>
<reference evidence="6" key="1">
    <citation type="submission" date="2022-10" db="EMBL/GenBank/DDBJ databases">
        <title>Novel sulphate-reducing endosymbionts in the free-living metamonad Anaeramoeba.</title>
        <authorList>
            <person name="Jerlstrom-Hultqvist J."/>
            <person name="Cepicka I."/>
            <person name="Gallot-Lavallee L."/>
            <person name="Salas-Leiva D."/>
            <person name="Curtis B.A."/>
            <person name="Zahonova K."/>
            <person name="Pipaliya S."/>
            <person name="Dacks J."/>
            <person name="Roger A.J."/>
        </authorList>
    </citation>
    <scope>NUCLEOTIDE SEQUENCE</scope>
    <source>
        <strain evidence="6">BMAN</strain>
    </source>
</reference>
<keyword evidence="2" id="KW-0493">Microtubule</keyword>
<dbReference type="InterPro" id="IPR037103">
    <property type="entry name" value="Tubulin/FtsZ-like_C"/>
</dbReference>
<gene>
    <name evidence="6" type="ORF">M0811_04562</name>
</gene>
<comment type="caution">
    <text evidence="6">The sequence shown here is derived from an EMBL/GenBank/DDBJ whole genome shotgun (WGS) entry which is preliminary data.</text>
</comment>
<organism evidence="6 7">
    <name type="scientific">Anaeramoeba ignava</name>
    <name type="common">Anaerobic marine amoeba</name>
    <dbReference type="NCBI Taxonomy" id="1746090"/>
    <lineage>
        <taxon>Eukaryota</taxon>
        <taxon>Metamonada</taxon>
        <taxon>Anaeramoebidae</taxon>
        <taxon>Anaeramoeba</taxon>
    </lineage>
</organism>
<dbReference type="GO" id="GO:0007017">
    <property type="term" value="P:microtubule-based process"/>
    <property type="evidence" value="ECO:0007669"/>
    <property type="project" value="InterPro"/>
</dbReference>
<dbReference type="SUPFAM" id="SSF52490">
    <property type="entry name" value="Tubulin nucleotide-binding domain-like"/>
    <property type="match status" value="1"/>
</dbReference>
<proteinExistence type="inferred from homology"/>
<dbReference type="InterPro" id="IPR003008">
    <property type="entry name" value="Tubulin_FtsZ_GTPase"/>
</dbReference>
<keyword evidence="7" id="KW-1185">Reference proteome</keyword>
<dbReference type="Proteomes" id="UP001149090">
    <property type="component" value="Unassembled WGS sequence"/>
</dbReference>
<evidence type="ECO:0000313" key="6">
    <source>
        <dbReference type="EMBL" id="KAJ5078839.1"/>
    </source>
</evidence>
<dbReference type="Pfam" id="PF03953">
    <property type="entry name" value="Tubulin_C"/>
    <property type="match status" value="1"/>
</dbReference>
<sequence length="457" mass="52867">MNQIVSVAVGQPGLQINSKYWNQLILEHGLDYDGLPKLSQNLLQKEKINVYFDEKKAKFSKRYVPRSVFVDLSDGTSQTIKSSKMGKLFSPDSYITTNFNSITFANCMYNEGYEMAEIALDQIRKEIEKCDLLQGLEFTFSIDDPCGAGLGSLLVSKIREEYPDRVISVCASIPSFETSNNVISAYHIVLAIQSLIENADLVTSFDLKTILNFLQIQKGYQNPNIDNFEDVIAQTFSNITAPLRSKGTKNLNLRTIAVQLVLFPRLHFFIPSLVRSPIEYFNNLGQKGYHDLIEQTFLPQNIFSTTNLESEKTFTALLNFRGEIGTDYDFFEHINSIFKKNSYYQSFLMNHSLTSFTELPPYNEKYGSSALFNTSAIVSTFNDRLKQFSKMFEKKAFIHWFTSEGMDEMEFVEAENNLKDLVLEYQQYSEQGNPLIDDYERFWEDHFDYEFKQRYFY</sequence>
<dbReference type="Gene3D" id="1.10.287.600">
    <property type="entry name" value="Helix hairpin bin"/>
    <property type="match status" value="1"/>
</dbReference>
<keyword evidence="3" id="KW-0547">Nucleotide-binding</keyword>
<dbReference type="PRINTS" id="PR01163">
    <property type="entry name" value="BETATUBULIN"/>
</dbReference>
<dbReference type="InterPro" id="IPR036525">
    <property type="entry name" value="Tubulin/FtsZ_GTPase_sf"/>
</dbReference>
<evidence type="ECO:0000313" key="7">
    <source>
        <dbReference type="Proteomes" id="UP001149090"/>
    </source>
</evidence>
<name>A0A9Q0RHK4_ANAIG</name>
<dbReference type="GO" id="GO:0005200">
    <property type="term" value="F:structural constituent of cytoskeleton"/>
    <property type="evidence" value="ECO:0007669"/>
    <property type="project" value="InterPro"/>
</dbReference>
<evidence type="ECO:0000256" key="4">
    <source>
        <dbReference type="ARBA" id="ARBA00023134"/>
    </source>
</evidence>
<dbReference type="InterPro" id="IPR018316">
    <property type="entry name" value="Tubulin/FtsZ_2-layer-sand-dom"/>
</dbReference>
<dbReference type="Gene3D" id="3.40.50.1440">
    <property type="entry name" value="Tubulin/FtsZ, GTPase domain"/>
    <property type="match status" value="1"/>
</dbReference>
<dbReference type="InterPro" id="IPR008280">
    <property type="entry name" value="Tub_FtsZ_C"/>
</dbReference>
<dbReference type="Pfam" id="PF00091">
    <property type="entry name" value="Tubulin"/>
    <property type="match status" value="1"/>
</dbReference>
<keyword evidence="4" id="KW-0342">GTP-binding</keyword>
<dbReference type="CDD" id="cd02187">
    <property type="entry name" value="beta_tubulin"/>
    <property type="match status" value="1"/>
</dbReference>
<dbReference type="InterPro" id="IPR002453">
    <property type="entry name" value="Beta_tubulin"/>
</dbReference>
<evidence type="ECO:0000259" key="5">
    <source>
        <dbReference type="SMART" id="SM00864"/>
    </source>
</evidence>
<dbReference type="GO" id="GO:0005874">
    <property type="term" value="C:microtubule"/>
    <property type="evidence" value="ECO:0007669"/>
    <property type="project" value="UniProtKB-KW"/>
</dbReference>
<dbReference type="PRINTS" id="PR01161">
    <property type="entry name" value="TUBULIN"/>
</dbReference>
<dbReference type="InterPro" id="IPR000217">
    <property type="entry name" value="Tubulin"/>
</dbReference>
<dbReference type="AlphaFoldDB" id="A0A9Q0RHK4"/>
<comment type="similarity">
    <text evidence="1">Belongs to the tubulin family.</text>
</comment>
<dbReference type="Gene3D" id="3.30.1330.20">
    <property type="entry name" value="Tubulin/FtsZ, C-terminal domain"/>
    <property type="match status" value="1"/>
</dbReference>
<accession>A0A9Q0RHK4</accession>
<dbReference type="InterPro" id="IPR023123">
    <property type="entry name" value="Tubulin_C"/>
</dbReference>
<dbReference type="GO" id="GO:0005525">
    <property type="term" value="F:GTP binding"/>
    <property type="evidence" value="ECO:0007669"/>
    <property type="project" value="UniProtKB-KW"/>
</dbReference>
<feature type="domain" description="Tubulin/FtsZ GTPase" evidence="5">
    <location>
        <begin position="48"/>
        <end position="247"/>
    </location>
</feature>
<dbReference type="EMBL" id="JAPDFW010000044">
    <property type="protein sequence ID" value="KAJ5078839.1"/>
    <property type="molecule type" value="Genomic_DNA"/>
</dbReference>
<dbReference type="SMART" id="SM00864">
    <property type="entry name" value="Tubulin"/>
    <property type="match status" value="1"/>
</dbReference>
<protein>
    <submittedName>
        <fullName evidence="6">Tubulin beta chain</fullName>
    </submittedName>
</protein>
<dbReference type="PANTHER" id="PTHR11588">
    <property type="entry name" value="TUBULIN"/>
    <property type="match status" value="1"/>
</dbReference>